<feature type="signal peptide" evidence="13">
    <location>
        <begin position="1"/>
        <end position="21"/>
    </location>
</feature>
<reference evidence="15 16" key="1">
    <citation type="submission" date="2019-01" db="EMBL/GenBank/DDBJ databases">
        <title>Bacillus sp. M5HDSG1-1, whole genome shotgun sequence.</title>
        <authorList>
            <person name="Tuo L."/>
        </authorList>
    </citation>
    <scope>NUCLEOTIDE SEQUENCE [LARGE SCALE GENOMIC DNA]</scope>
    <source>
        <strain evidence="15 16">M5HDSG1-1</strain>
    </source>
</reference>
<comment type="similarity">
    <text evidence="3 11">Belongs to the PrsA family.</text>
</comment>
<dbReference type="GO" id="GO:0005886">
    <property type="term" value="C:plasma membrane"/>
    <property type="evidence" value="ECO:0007669"/>
    <property type="project" value="UniProtKB-SubCell"/>
</dbReference>
<dbReference type="InterPro" id="IPR000297">
    <property type="entry name" value="PPIase_PpiC"/>
</dbReference>
<dbReference type="Gene3D" id="3.10.50.40">
    <property type="match status" value="1"/>
</dbReference>
<dbReference type="PANTHER" id="PTHR47245">
    <property type="entry name" value="PEPTIDYLPROLYL ISOMERASE"/>
    <property type="match status" value="1"/>
</dbReference>
<evidence type="ECO:0000313" key="15">
    <source>
        <dbReference type="EMBL" id="RVT67703.1"/>
    </source>
</evidence>
<comment type="catalytic activity">
    <reaction evidence="1 11">
        <text>[protein]-peptidylproline (omega=180) = [protein]-peptidylproline (omega=0)</text>
        <dbReference type="Rhea" id="RHEA:16237"/>
        <dbReference type="Rhea" id="RHEA-COMP:10747"/>
        <dbReference type="Rhea" id="RHEA-COMP:10748"/>
        <dbReference type="ChEBI" id="CHEBI:83833"/>
        <dbReference type="ChEBI" id="CHEBI:83834"/>
        <dbReference type="EC" id="5.2.1.8"/>
    </reaction>
</comment>
<comment type="subcellular location">
    <subcellularLocation>
        <location evidence="2 11">Cell membrane</location>
        <topology evidence="2 11">Lipid-anchor</topology>
    </subcellularLocation>
</comment>
<evidence type="ECO:0000256" key="6">
    <source>
        <dbReference type="ARBA" id="ARBA00023110"/>
    </source>
</evidence>
<evidence type="ECO:0000259" key="14">
    <source>
        <dbReference type="PROSITE" id="PS50198"/>
    </source>
</evidence>
<gene>
    <name evidence="11 15" type="primary">prsA</name>
    <name evidence="15" type="ORF">EM808_04310</name>
</gene>
<comment type="caution">
    <text evidence="15">The sequence shown here is derived from an EMBL/GenBank/DDBJ whole genome shotgun (WGS) entry which is preliminary data.</text>
</comment>
<dbReference type="GeneID" id="87615846"/>
<evidence type="ECO:0000256" key="11">
    <source>
        <dbReference type="HAMAP-Rule" id="MF_01145"/>
    </source>
</evidence>
<dbReference type="SUPFAM" id="SSF54534">
    <property type="entry name" value="FKBP-like"/>
    <property type="match status" value="1"/>
</dbReference>
<keyword evidence="4 11" id="KW-1003">Cell membrane</keyword>
<dbReference type="RefSeq" id="WP_127736328.1">
    <property type="nucleotide sequence ID" value="NZ_JASPBW010000001.1"/>
</dbReference>
<accession>A0A437KHI1</accession>
<evidence type="ECO:0000256" key="7">
    <source>
        <dbReference type="ARBA" id="ARBA00023136"/>
    </source>
</evidence>
<dbReference type="PROSITE" id="PS51257">
    <property type="entry name" value="PROKAR_LIPOPROTEIN"/>
    <property type="match status" value="1"/>
</dbReference>
<proteinExistence type="inferred from homology"/>
<keyword evidence="5 11" id="KW-0732">Signal</keyword>
<keyword evidence="7 11" id="KW-0472">Membrane</keyword>
<keyword evidence="6 11" id="KW-0697">Rotamase</keyword>
<dbReference type="InterPro" id="IPR027304">
    <property type="entry name" value="Trigger_fact/SurA_dom_sf"/>
</dbReference>
<evidence type="ECO:0000256" key="3">
    <source>
        <dbReference type="ARBA" id="ARBA00006071"/>
    </source>
</evidence>
<evidence type="ECO:0000256" key="13">
    <source>
        <dbReference type="SAM" id="SignalP"/>
    </source>
</evidence>
<dbReference type="EMBL" id="RZTZ01000001">
    <property type="protein sequence ID" value="RVT67703.1"/>
    <property type="molecule type" value="Genomic_DNA"/>
</dbReference>
<sequence>MKKWLLSISLAAGVLALGACSNDSSDAVVKSDAGNITKDELYDAMKEKYGATVLQSLLYEKVLEDKYKVSDDELNERVDSIKAQLGDNFELALQQYGYKDEDELRSMIKTGMLQEKAAVKEVKVTDDEIKAYYDDYKPEIEARHILVADKKTAEEVKKKLDDGEKFEDLAKKYSTDTATKDKGGDLGWFGAGTMVAEFEDAAYKLKVDQISDPVKTENGYHIIQVTDKKEKGKYEDVKDDMEYELKVSKLTSDIINSAMAKELEDADVKVEDKDLKSVLDSTSADSTSGSTGTSTSK</sequence>
<dbReference type="PROSITE" id="PS01096">
    <property type="entry name" value="PPIC_PPIASE_1"/>
    <property type="match status" value="1"/>
</dbReference>
<dbReference type="InterPro" id="IPR046357">
    <property type="entry name" value="PPIase_dom_sf"/>
</dbReference>
<evidence type="ECO:0000256" key="2">
    <source>
        <dbReference type="ARBA" id="ARBA00004193"/>
    </source>
</evidence>
<feature type="compositionally biased region" description="Low complexity" evidence="12">
    <location>
        <begin position="280"/>
        <end position="297"/>
    </location>
</feature>
<dbReference type="PANTHER" id="PTHR47245:SF1">
    <property type="entry name" value="FOLDASE PROTEIN PRSA"/>
    <property type="match status" value="1"/>
</dbReference>
<evidence type="ECO:0000313" key="16">
    <source>
        <dbReference type="Proteomes" id="UP000288024"/>
    </source>
</evidence>
<dbReference type="Proteomes" id="UP000288024">
    <property type="component" value="Unassembled WGS sequence"/>
</dbReference>
<dbReference type="SUPFAM" id="SSF109998">
    <property type="entry name" value="Triger factor/SurA peptide-binding domain-like"/>
    <property type="match status" value="1"/>
</dbReference>
<dbReference type="GO" id="GO:0003755">
    <property type="term" value="F:peptidyl-prolyl cis-trans isomerase activity"/>
    <property type="evidence" value="ECO:0007669"/>
    <property type="project" value="UniProtKB-UniRule"/>
</dbReference>
<keyword evidence="10 11" id="KW-0449">Lipoprotein</keyword>
<dbReference type="GO" id="GO:0006457">
    <property type="term" value="P:protein folding"/>
    <property type="evidence" value="ECO:0007669"/>
    <property type="project" value="UniProtKB-UniRule"/>
</dbReference>
<keyword evidence="16" id="KW-1185">Reference proteome</keyword>
<dbReference type="AlphaFoldDB" id="A0A437KHI1"/>
<dbReference type="PROSITE" id="PS50198">
    <property type="entry name" value="PPIC_PPIASE_2"/>
    <property type="match status" value="1"/>
</dbReference>
<keyword evidence="8 11" id="KW-0564">Palmitate</keyword>
<dbReference type="EC" id="5.2.1.8" evidence="11"/>
<dbReference type="HAMAP" id="MF_01145">
    <property type="entry name" value="Foldase_PrsA"/>
    <property type="match status" value="1"/>
</dbReference>
<dbReference type="InterPro" id="IPR023059">
    <property type="entry name" value="Foldase_PrsA"/>
</dbReference>
<evidence type="ECO:0000256" key="5">
    <source>
        <dbReference type="ARBA" id="ARBA00022729"/>
    </source>
</evidence>
<evidence type="ECO:0000256" key="4">
    <source>
        <dbReference type="ARBA" id="ARBA00022475"/>
    </source>
</evidence>
<feature type="domain" description="PpiC" evidence="14">
    <location>
        <begin position="137"/>
        <end position="227"/>
    </location>
</feature>
<protein>
    <recommendedName>
        <fullName evidence="11">Foldase protein PrsA</fullName>
        <ecNumber evidence="11">5.2.1.8</ecNumber>
    </recommendedName>
</protein>
<name>A0A437KHI1_9BACI</name>
<evidence type="ECO:0000256" key="10">
    <source>
        <dbReference type="ARBA" id="ARBA00023288"/>
    </source>
</evidence>
<evidence type="ECO:0000256" key="12">
    <source>
        <dbReference type="SAM" id="MobiDB-lite"/>
    </source>
</evidence>
<evidence type="ECO:0000256" key="8">
    <source>
        <dbReference type="ARBA" id="ARBA00023139"/>
    </source>
</evidence>
<feature type="region of interest" description="Disordered" evidence="12">
    <location>
        <begin position="277"/>
        <end position="297"/>
    </location>
</feature>
<evidence type="ECO:0000256" key="1">
    <source>
        <dbReference type="ARBA" id="ARBA00000971"/>
    </source>
</evidence>
<evidence type="ECO:0000256" key="9">
    <source>
        <dbReference type="ARBA" id="ARBA00023235"/>
    </source>
</evidence>
<dbReference type="InterPro" id="IPR050245">
    <property type="entry name" value="PrsA_foldase"/>
</dbReference>
<organism evidence="15 16">
    <name type="scientific">Niallia taxi</name>
    <dbReference type="NCBI Taxonomy" id="2499688"/>
    <lineage>
        <taxon>Bacteria</taxon>
        <taxon>Bacillati</taxon>
        <taxon>Bacillota</taxon>
        <taxon>Bacilli</taxon>
        <taxon>Bacillales</taxon>
        <taxon>Bacillaceae</taxon>
        <taxon>Niallia</taxon>
    </lineage>
</organism>
<feature type="chain" id="PRO_5039692078" description="Foldase protein PrsA" evidence="13">
    <location>
        <begin position="22"/>
        <end position="297"/>
    </location>
</feature>
<dbReference type="Pfam" id="PF00639">
    <property type="entry name" value="Rotamase"/>
    <property type="match status" value="1"/>
</dbReference>
<comment type="function">
    <text evidence="11">Plays a major role in protein secretion by helping the post-translocational extracellular folding of several secreted proteins.</text>
</comment>
<dbReference type="InterPro" id="IPR023058">
    <property type="entry name" value="PPIase_PpiC_CS"/>
</dbReference>
<keyword evidence="9 11" id="KW-0413">Isomerase</keyword>